<reference evidence="2" key="1">
    <citation type="submission" date="2005-09" db="EMBL/GenBank/DDBJ databases">
        <authorList>
            <person name="Mural R.J."/>
            <person name="Li P.W."/>
            <person name="Adams M.D."/>
            <person name="Amanatides P.G."/>
            <person name="Baden-Tillson H."/>
            <person name="Barnstead M."/>
            <person name="Chin S.H."/>
            <person name="Dew I."/>
            <person name="Evans C.A."/>
            <person name="Ferriera S."/>
            <person name="Flanigan M."/>
            <person name="Fosler C."/>
            <person name="Glodek A."/>
            <person name="Gu Z."/>
            <person name="Holt R.A."/>
            <person name="Jennings D."/>
            <person name="Kraft C.L."/>
            <person name="Lu F."/>
            <person name="Nguyen T."/>
            <person name="Nusskern D.R."/>
            <person name="Pfannkoch C.M."/>
            <person name="Sitter C."/>
            <person name="Sutton G.G."/>
            <person name="Venter J.C."/>
            <person name="Wang Z."/>
            <person name="Woodage T."/>
            <person name="Zheng X.H."/>
            <person name="Zhong F."/>
        </authorList>
    </citation>
    <scope>NUCLEOTIDE SEQUENCE [LARGE SCALE GENOMIC DNA]</scope>
    <source>
        <strain>BN</strain>
        <strain evidence="2">Sprague-Dawley</strain>
    </source>
</reference>
<accession>A6HPG2</accession>
<dbReference type="Proteomes" id="UP000234681">
    <property type="component" value="Chromosome 3"/>
</dbReference>
<evidence type="ECO:0000313" key="2">
    <source>
        <dbReference type="Proteomes" id="UP000234681"/>
    </source>
</evidence>
<gene>
    <name evidence="1" type="ORF">rCG_26591</name>
</gene>
<organism evidence="1 2">
    <name type="scientific">Rattus norvegicus</name>
    <name type="common">Rat</name>
    <dbReference type="NCBI Taxonomy" id="10116"/>
    <lineage>
        <taxon>Eukaryota</taxon>
        <taxon>Metazoa</taxon>
        <taxon>Chordata</taxon>
        <taxon>Craniata</taxon>
        <taxon>Vertebrata</taxon>
        <taxon>Euteleostomi</taxon>
        <taxon>Mammalia</taxon>
        <taxon>Eutheria</taxon>
        <taxon>Euarchontoglires</taxon>
        <taxon>Glires</taxon>
        <taxon>Rodentia</taxon>
        <taxon>Myomorpha</taxon>
        <taxon>Muroidea</taxon>
        <taxon>Muridae</taxon>
        <taxon>Murinae</taxon>
        <taxon>Rattus</taxon>
    </lineage>
</organism>
<evidence type="ECO:0000313" key="1">
    <source>
        <dbReference type="EMBL" id="EDL79914.1"/>
    </source>
</evidence>
<dbReference type="AlphaFoldDB" id="A6HPG2"/>
<proteinExistence type="predicted"/>
<dbReference type="EMBL" id="CH473949">
    <property type="protein sequence ID" value="EDL79914.1"/>
    <property type="molecule type" value="Genomic_DNA"/>
</dbReference>
<name>A6HPG2_RAT</name>
<protein>
    <submittedName>
        <fullName evidence="1">RCG26591, isoform CRA_b</fullName>
    </submittedName>
</protein>
<sequence>MRMSFDRLPPWCRMLFFYFLSDSTQKSPEDAAVLLTSGRKETTDSSVGPM</sequence>